<evidence type="ECO:0000313" key="3">
    <source>
        <dbReference type="Proteomes" id="UP000069526"/>
    </source>
</evidence>
<evidence type="ECO:0000256" key="1">
    <source>
        <dbReference type="SAM" id="Phobius"/>
    </source>
</evidence>
<evidence type="ECO:0000313" key="2">
    <source>
        <dbReference type="EMBL" id="CYW03674.1"/>
    </source>
</evidence>
<keyword evidence="1" id="KW-0472">Membrane</keyword>
<sequence length="193" mass="22366">MLVLGLLIGFILQFVEQRLSQTFFVSWVLRDYPFKSKNILEAGNLLEIIVKYYFPLSLVFLVIGWIVYKSLPKMSRYLLLTSTILLVSTSDILPWFTALRYTFLAVFQYTGRLAYFLPAFVLTALFLAEKKRLYKVVSVVQIGFYLVTNPLSFLPQVATFKEKYNLTATNHTVMKRYNEMADKAFHNNLLSIG</sequence>
<dbReference type="RefSeq" id="WP_052819577.1">
    <property type="nucleotide sequence ID" value="NZ_CEIH01000153.1"/>
</dbReference>
<organism evidence="2 3">
    <name type="scientific">Streptococcus suis</name>
    <dbReference type="NCBI Taxonomy" id="1307"/>
    <lineage>
        <taxon>Bacteria</taxon>
        <taxon>Bacillati</taxon>
        <taxon>Bacillota</taxon>
        <taxon>Bacilli</taxon>
        <taxon>Lactobacillales</taxon>
        <taxon>Streptococcaceae</taxon>
        <taxon>Streptococcus</taxon>
    </lineage>
</organism>
<accession>A0A0Z8M7A4</accession>
<reference evidence="2 3" key="1">
    <citation type="submission" date="2016-02" db="EMBL/GenBank/DDBJ databases">
        <authorList>
            <consortium name="Pathogen Informatics"/>
        </authorList>
    </citation>
    <scope>NUCLEOTIDE SEQUENCE [LARGE SCALE GENOMIC DNA]</scope>
    <source>
        <strain evidence="2 3">SS1013</strain>
    </source>
</reference>
<keyword evidence="1" id="KW-0812">Transmembrane</keyword>
<dbReference type="AlphaFoldDB" id="A0A0Z8M7A4"/>
<dbReference type="EMBL" id="FIJK01000004">
    <property type="protein sequence ID" value="CYW03674.1"/>
    <property type="molecule type" value="Genomic_DNA"/>
</dbReference>
<keyword evidence="1" id="KW-1133">Transmembrane helix</keyword>
<feature type="transmembrane region" description="Helical" evidence="1">
    <location>
        <begin position="109"/>
        <end position="128"/>
    </location>
</feature>
<feature type="transmembrane region" description="Helical" evidence="1">
    <location>
        <begin position="44"/>
        <end position="68"/>
    </location>
</feature>
<protein>
    <submittedName>
        <fullName evidence="2">Uncharacterized protein</fullName>
    </submittedName>
</protein>
<name>A0A0Z8M7A4_STRSU</name>
<gene>
    <name evidence="2" type="ORF">ERS132539_00286</name>
</gene>
<feature type="transmembrane region" description="Helical" evidence="1">
    <location>
        <begin position="77"/>
        <end position="97"/>
    </location>
</feature>
<dbReference type="Proteomes" id="UP000069526">
    <property type="component" value="Unassembled WGS sequence"/>
</dbReference>
<proteinExistence type="predicted"/>